<dbReference type="EMBL" id="JACOPK010000002">
    <property type="protein sequence ID" value="MBC5694942.1"/>
    <property type="molecule type" value="Genomic_DNA"/>
</dbReference>
<protein>
    <submittedName>
        <fullName evidence="2">Uncharacterized protein</fullName>
    </submittedName>
</protein>
<feature type="transmembrane region" description="Helical" evidence="1">
    <location>
        <begin position="211"/>
        <end position="232"/>
    </location>
</feature>
<feature type="transmembrane region" description="Helical" evidence="1">
    <location>
        <begin position="21"/>
        <end position="42"/>
    </location>
</feature>
<accession>A0ABR7GKW7</accession>
<feature type="transmembrane region" description="Helical" evidence="1">
    <location>
        <begin position="139"/>
        <end position="161"/>
    </location>
</feature>
<keyword evidence="3" id="KW-1185">Reference proteome</keyword>
<feature type="transmembrane region" description="Helical" evidence="1">
    <location>
        <begin position="117"/>
        <end position="132"/>
    </location>
</feature>
<sequence>MAKSNVGKKPISEEEYTTNKVLTVFSVCLLGVLVLMILQRLLNYGSTFMIGLIVTRILLAIGIIGVVGGLVMLGMERTGRRNGSRRIICGRNLLIASVVMTVCMSAISYIGIAPIKALYVILPVLAVFYLVYHSYSTEFFVITVDCGAALGMMWLVHRALVSSNFTWMAYAVLIAAAVLTVAQIAVVNSVRGRQGKAKNTGKKAEARFSSNAFLMMTVTPILMTVLTAVVLFAPAHMLVVMGAAAAYLFVTAVYYTVKLM</sequence>
<reference evidence="2 3" key="1">
    <citation type="submission" date="2020-08" db="EMBL/GenBank/DDBJ databases">
        <title>Genome public.</title>
        <authorList>
            <person name="Liu C."/>
            <person name="Sun Q."/>
        </authorList>
    </citation>
    <scope>NUCLEOTIDE SEQUENCE [LARGE SCALE GENOMIC DNA]</scope>
    <source>
        <strain evidence="2 3">M2</strain>
    </source>
</reference>
<gene>
    <name evidence="2" type="ORF">H8S02_03110</name>
</gene>
<evidence type="ECO:0000313" key="2">
    <source>
        <dbReference type="EMBL" id="MBC5694942.1"/>
    </source>
</evidence>
<proteinExistence type="predicted"/>
<feature type="transmembrane region" description="Helical" evidence="1">
    <location>
        <begin position="93"/>
        <end position="111"/>
    </location>
</feature>
<keyword evidence="1" id="KW-0812">Transmembrane</keyword>
<feature type="transmembrane region" description="Helical" evidence="1">
    <location>
        <begin position="167"/>
        <end position="190"/>
    </location>
</feature>
<dbReference type="Proteomes" id="UP000641741">
    <property type="component" value="Unassembled WGS sequence"/>
</dbReference>
<evidence type="ECO:0000256" key="1">
    <source>
        <dbReference type="SAM" id="Phobius"/>
    </source>
</evidence>
<evidence type="ECO:0000313" key="3">
    <source>
        <dbReference type="Proteomes" id="UP000641741"/>
    </source>
</evidence>
<keyword evidence="1" id="KW-0472">Membrane</keyword>
<dbReference type="RefSeq" id="WP_186969257.1">
    <property type="nucleotide sequence ID" value="NZ_JACOPK010000002.1"/>
</dbReference>
<name>A0ABR7GKW7_9FIRM</name>
<feature type="transmembrane region" description="Helical" evidence="1">
    <location>
        <begin position="48"/>
        <end position="73"/>
    </location>
</feature>
<comment type="caution">
    <text evidence="2">The sequence shown here is derived from an EMBL/GenBank/DDBJ whole genome shotgun (WGS) entry which is preliminary data.</text>
</comment>
<keyword evidence="1" id="KW-1133">Transmembrane helix</keyword>
<feature type="transmembrane region" description="Helical" evidence="1">
    <location>
        <begin position="238"/>
        <end position="257"/>
    </location>
</feature>
<organism evidence="2 3">
    <name type="scientific">Agathobaculum hominis</name>
    <dbReference type="NCBI Taxonomy" id="2763014"/>
    <lineage>
        <taxon>Bacteria</taxon>
        <taxon>Bacillati</taxon>
        <taxon>Bacillota</taxon>
        <taxon>Clostridia</taxon>
        <taxon>Eubacteriales</taxon>
        <taxon>Butyricicoccaceae</taxon>
        <taxon>Agathobaculum</taxon>
    </lineage>
</organism>